<gene>
    <name evidence="2" type="ORF">FUG_LOCUS114734</name>
    <name evidence="1" type="ORF">MDCFG202_LOCUS140291</name>
</gene>
<evidence type="ECO:0000313" key="3">
    <source>
        <dbReference type="Proteomes" id="UP000746612"/>
    </source>
</evidence>
<dbReference type="EMBL" id="CAAKMV010000088">
    <property type="protein sequence ID" value="VIO54189.1"/>
    <property type="molecule type" value="Genomic_DNA"/>
</dbReference>
<protein>
    <submittedName>
        <fullName evidence="1">Uncharacterized protein</fullName>
    </submittedName>
</protein>
<dbReference type="Proteomes" id="UP000746612">
    <property type="component" value="Unassembled WGS sequence"/>
</dbReference>
<accession>A0A4U9EXG7</accession>
<organism evidence="1 3">
    <name type="scientific">Gibberella zeae</name>
    <name type="common">Wheat head blight fungus</name>
    <name type="synonym">Fusarium graminearum</name>
    <dbReference type="NCBI Taxonomy" id="5518"/>
    <lineage>
        <taxon>Eukaryota</taxon>
        <taxon>Fungi</taxon>
        <taxon>Dikarya</taxon>
        <taxon>Ascomycota</taxon>
        <taxon>Pezizomycotina</taxon>
        <taxon>Sordariomycetes</taxon>
        <taxon>Hypocreomycetidae</taxon>
        <taxon>Hypocreales</taxon>
        <taxon>Nectriaceae</taxon>
        <taxon>Fusarium</taxon>
    </lineage>
</organism>
<dbReference type="AlphaFoldDB" id="A0A4U9EXG7"/>
<evidence type="ECO:0000313" key="2">
    <source>
        <dbReference type="EMBL" id="VIO54189.1"/>
    </source>
</evidence>
<name>A0A4U9EXG7_GIBZA</name>
<reference evidence="2" key="1">
    <citation type="submission" date="2019-04" db="EMBL/GenBank/DDBJ databases">
        <authorList>
            <person name="Melise S."/>
            <person name="Noan J."/>
            <person name="Okalmin O."/>
        </authorList>
    </citation>
    <scope>NUCLEOTIDE SEQUENCE</scope>
    <source>
        <strain evidence="2">FN9</strain>
    </source>
</reference>
<reference evidence="1" key="2">
    <citation type="submission" date="2021-03" db="EMBL/GenBank/DDBJ databases">
        <authorList>
            <person name="Alouane T."/>
            <person name="Langin T."/>
            <person name="Bonhomme L."/>
        </authorList>
    </citation>
    <scope>NUCLEOTIDE SEQUENCE</scope>
    <source>
        <strain evidence="1">MDC_Fg202</strain>
    </source>
</reference>
<proteinExistence type="predicted"/>
<dbReference type="EMBL" id="CAJPIJ010000098">
    <property type="protein sequence ID" value="CAG1974948.1"/>
    <property type="molecule type" value="Genomic_DNA"/>
</dbReference>
<evidence type="ECO:0000313" key="1">
    <source>
        <dbReference type="EMBL" id="CAG1974948.1"/>
    </source>
</evidence>
<sequence>MDHQLVASPWFRFLINLLKSPVAFFPQNPAAERGQLISDAIQVFLKSGASLESIFPAMITFKDHLENIVLADYAAFSPEDLSQNYIALALNAMAVIDLIRKTNSLAWLQHNAEGESDCLAAGSYIKVLAFKVGGQSSLSVTEDGMIPDGFVKVLLIAILYEFSPHRRKWYKTLKAFHDVLGIWPPTCPLVKDDYYWRRILSRVVDNWPDGDHNQQLFDASFL</sequence>